<dbReference type="InterPro" id="IPR007110">
    <property type="entry name" value="Ig-like_dom"/>
</dbReference>
<keyword evidence="4" id="KW-1185">Reference proteome</keyword>
<dbReference type="EMBL" id="CAJVCH010371772">
    <property type="protein sequence ID" value="CAG7816510.1"/>
    <property type="molecule type" value="Genomic_DNA"/>
</dbReference>
<accession>A0A8J2KK96</accession>
<feature type="domain" description="Ig-like" evidence="2">
    <location>
        <begin position="27"/>
        <end position="76"/>
    </location>
</feature>
<evidence type="ECO:0000313" key="4">
    <source>
        <dbReference type="Proteomes" id="UP000708208"/>
    </source>
</evidence>
<keyword evidence="1" id="KW-0732">Signal</keyword>
<evidence type="ECO:0000313" key="3">
    <source>
        <dbReference type="EMBL" id="CAG7816510.1"/>
    </source>
</evidence>
<evidence type="ECO:0000256" key="1">
    <source>
        <dbReference type="SAM" id="SignalP"/>
    </source>
</evidence>
<evidence type="ECO:0000259" key="2">
    <source>
        <dbReference type="PROSITE" id="PS50835"/>
    </source>
</evidence>
<gene>
    <name evidence="3" type="ORF">AFUS01_LOCUS27127</name>
</gene>
<protein>
    <recommendedName>
        <fullName evidence="2">Ig-like domain-containing protein</fullName>
    </recommendedName>
</protein>
<dbReference type="AlphaFoldDB" id="A0A8J2KK96"/>
<name>A0A8J2KK96_9HEXA</name>
<reference evidence="3" key="1">
    <citation type="submission" date="2021-06" db="EMBL/GenBank/DDBJ databases">
        <authorList>
            <person name="Hodson N. C."/>
            <person name="Mongue J. A."/>
            <person name="Jaron S. K."/>
        </authorList>
    </citation>
    <scope>NUCLEOTIDE SEQUENCE</scope>
</reference>
<dbReference type="PROSITE" id="PS50835">
    <property type="entry name" value="IG_LIKE"/>
    <property type="match status" value="1"/>
</dbReference>
<feature type="signal peptide" evidence="1">
    <location>
        <begin position="1"/>
        <end position="19"/>
    </location>
</feature>
<proteinExistence type="predicted"/>
<dbReference type="Proteomes" id="UP000708208">
    <property type="component" value="Unassembled WGS sequence"/>
</dbReference>
<feature type="chain" id="PRO_5035150186" description="Ig-like domain-containing protein" evidence="1">
    <location>
        <begin position="20"/>
        <end position="76"/>
    </location>
</feature>
<sequence length="76" mass="8022">MTSLHFLGLVFCLSQLGVGVKVELEGPSFTLEPASVTYFSNSVGVTISCLSRGHPPLTTHWLTANGDPVLPAPGLR</sequence>
<comment type="caution">
    <text evidence="3">The sequence shown here is derived from an EMBL/GenBank/DDBJ whole genome shotgun (WGS) entry which is preliminary data.</text>
</comment>
<organism evidence="3 4">
    <name type="scientific">Allacma fusca</name>
    <dbReference type="NCBI Taxonomy" id="39272"/>
    <lineage>
        <taxon>Eukaryota</taxon>
        <taxon>Metazoa</taxon>
        <taxon>Ecdysozoa</taxon>
        <taxon>Arthropoda</taxon>
        <taxon>Hexapoda</taxon>
        <taxon>Collembola</taxon>
        <taxon>Symphypleona</taxon>
        <taxon>Sminthuridae</taxon>
        <taxon>Allacma</taxon>
    </lineage>
</organism>